<keyword evidence="9" id="KW-1185">Reference proteome</keyword>
<reference evidence="8 9" key="1">
    <citation type="submission" date="2023-09" db="EMBL/GenBank/DDBJ databases">
        <authorList>
            <person name="Rey-Velasco X."/>
        </authorList>
    </citation>
    <scope>NUCLEOTIDE SEQUENCE [LARGE SCALE GENOMIC DNA]</scope>
    <source>
        <strain evidence="8 9">W345</strain>
    </source>
</reference>
<evidence type="ECO:0000313" key="9">
    <source>
        <dbReference type="Proteomes" id="UP001254608"/>
    </source>
</evidence>
<evidence type="ECO:0000256" key="6">
    <source>
        <dbReference type="ARBA" id="ARBA00023136"/>
    </source>
</evidence>
<protein>
    <submittedName>
        <fullName evidence="8">Cytochrome d ubiquinol oxidase subunit II</fullName>
    </submittedName>
</protein>
<proteinExistence type="inferred from homology"/>
<evidence type="ECO:0000256" key="5">
    <source>
        <dbReference type="ARBA" id="ARBA00022989"/>
    </source>
</evidence>
<gene>
    <name evidence="8" type="primary">cydB</name>
    <name evidence="8" type="ORF">RM530_15845</name>
</gene>
<keyword evidence="4 7" id="KW-0812">Transmembrane</keyword>
<evidence type="ECO:0000256" key="3">
    <source>
        <dbReference type="ARBA" id="ARBA00022475"/>
    </source>
</evidence>
<keyword evidence="3" id="KW-1003">Cell membrane</keyword>
<feature type="transmembrane region" description="Helical" evidence="7">
    <location>
        <begin position="110"/>
        <end position="135"/>
    </location>
</feature>
<accession>A0ABU2WP12</accession>
<comment type="caution">
    <text evidence="8">The sequence shown here is derived from an EMBL/GenBank/DDBJ whole genome shotgun (WGS) entry which is preliminary data.</text>
</comment>
<sequence length="332" mass="36996">MDLTIVWIGLIGIAILAYVILDGFDLGLAILFPFFRKRQDRDVMMNSVAPVWDGNETWLILGGGALFAAFPLAYAILMPAVYAPVTAMLLGLIFRGVAFEYRWRTERLRVFWETAFTGGSFVAALAQGITLGAILQGVDIDGREYSGGWWDWLTPFSLLTGLSVVVGYSLLGACWLIMKTRGNLQDKAFRLARGYGIGMLLCIFAVSLATVFLEESYYHRWFDFPAILLTSQIPLLTAIAAFALFWALRKRRDYAPFLIALALFGLTFAGLMVSIFPYMVPNRITIWDAAAPHSSQVFMLVGAAVLLPIIIAYTTYSYWVFRGKVDPDAGYH</sequence>
<dbReference type="PIRSF" id="PIRSF000267">
    <property type="entry name" value="Cyt_oxidse_sub2"/>
    <property type="match status" value="1"/>
</dbReference>
<evidence type="ECO:0000256" key="1">
    <source>
        <dbReference type="ARBA" id="ARBA00004651"/>
    </source>
</evidence>
<evidence type="ECO:0000256" key="4">
    <source>
        <dbReference type="ARBA" id="ARBA00022692"/>
    </source>
</evidence>
<feature type="transmembrane region" description="Helical" evidence="7">
    <location>
        <begin position="255"/>
        <end position="278"/>
    </location>
</feature>
<feature type="transmembrane region" description="Helical" evidence="7">
    <location>
        <begin position="298"/>
        <end position="321"/>
    </location>
</feature>
<feature type="transmembrane region" description="Helical" evidence="7">
    <location>
        <begin position="6"/>
        <end position="35"/>
    </location>
</feature>
<dbReference type="RefSeq" id="WP_311366234.1">
    <property type="nucleotide sequence ID" value="NZ_JAVRIC010000027.1"/>
</dbReference>
<feature type="transmembrane region" description="Helical" evidence="7">
    <location>
        <begin position="155"/>
        <end position="178"/>
    </location>
</feature>
<keyword evidence="5 7" id="KW-1133">Transmembrane helix</keyword>
<comment type="subcellular location">
    <subcellularLocation>
        <location evidence="1">Cell membrane</location>
        <topology evidence="1">Multi-pass membrane protein</topology>
    </subcellularLocation>
</comment>
<dbReference type="NCBIfam" id="TIGR00203">
    <property type="entry name" value="cydB"/>
    <property type="match status" value="1"/>
</dbReference>
<feature type="transmembrane region" description="Helical" evidence="7">
    <location>
        <begin position="224"/>
        <end position="248"/>
    </location>
</feature>
<evidence type="ECO:0000313" key="8">
    <source>
        <dbReference type="EMBL" id="MDT0498822.1"/>
    </source>
</evidence>
<keyword evidence="6 7" id="KW-0472">Membrane</keyword>
<dbReference type="InterPro" id="IPR003317">
    <property type="entry name" value="Cyt-d_oxidase_su2"/>
</dbReference>
<dbReference type="PANTHER" id="PTHR43141:SF4">
    <property type="entry name" value="CYTOCHROME BD2 SUBUNIT II"/>
    <property type="match status" value="1"/>
</dbReference>
<feature type="transmembrane region" description="Helical" evidence="7">
    <location>
        <begin position="56"/>
        <end position="74"/>
    </location>
</feature>
<organism evidence="8 9">
    <name type="scientific">Banduia mediterranea</name>
    <dbReference type="NCBI Taxonomy" id="3075609"/>
    <lineage>
        <taxon>Bacteria</taxon>
        <taxon>Pseudomonadati</taxon>
        <taxon>Pseudomonadota</taxon>
        <taxon>Gammaproteobacteria</taxon>
        <taxon>Nevskiales</taxon>
        <taxon>Algiphilaceae</taxon>
        <taxon>Banduia</taxon>
    </lineage>
</organism>
<evidence type="ECO:0000256" key="2">
    <source>
        <dbReference type="ARBA" id="ARBA00007543"/>
    </source>
</evidence>
<feature type="transmembrane region" description="Helical" evidence="7">
    <location>
        <begin position="190"/>
        <end position="212"/>
    </location>
</feature>
<evidence type="ECO:0000256" key="7">
    <source>
        <dbReference type="SAM" id="Phobius"/>
    </source>
</evidence>
<name>A0ABU2WP12_9GAMM</name>
<feature type="transmembrane region" description="Helical" evidence="7">
    <location>
        <begin position="80"/>
        <end position="98"/>
    </location>
</feature>
<dbReference type="PANTHER" id="PTHR43141">
    <property type="entry name" value="CYTOCHROME BD2 SUBUNIT II"/>
    <property type="match status" value="1"/>
</dbReference>
<dbReference type="EMBL" id="JAVRIC010000027">
    <property type="protein sequence ID" value="MDT0498822.1"/>
    <property type="molecule type" value="Genomic_DNA"/>
</dbReference>
<dbReference type="Pfam" id="PF02322">
    <property type="entry name" value="Cyt_bd_oxida_II"/>
    <property type="match status" value="1"/>
</dbReference>
<comment type="similarity">
    <text evidence="2">Belongs to the cytochrome ubiquinol oxidase subunit 2 family.</text>
</comment>
<dbReference type="Proteomes" id="UP001254608">
    <property type="component" value="Unassembled WGS sequence"/>
</dbReference>